<proteinExistence type="predicted"/>
<keyword evidence="8" id="KW-1185">Reference proteome</keyword>
<accession>A0AA88AQL7</accession>
<reference evidence="7" key="1">
    <citation type="submission" date="2023-07" db="EMBL/GenBank/DDBJ databases">
        <title>draft genome sequence of fig (Ficus carica).</title>
        <authorList>
            <person name="Takahashi T."/>
            <person name="Nishimura K."/>
        </authorList>
    </citation>
    <scope>NUCLEOTIDE SEQUENCE</scope>
</reference>
<dbReference type="SUPFAM" id="SSF144232">
    <property type="entry name" value="HIT/MYND zinc finger-like"/>
    <property type="match status" value="1"/>
</dbReference>
<evidence type="ECO:0000256" key="1">
    <source>
        <dbReference type="ARBA" id="ARBA00004906"/>
    </source>
</evidence>
<dbReference type="PROSITE" id="PS51083">
    <property type="entry name" value="ZF_HIT"/>
    <property type="match status" value="1"/>
</dbReference>
<comment type="caution">
    <text evidence="7">The sequence shown here is derived from an EMBL/GenBank/DDBJ whole genome shotgun (WGS) entry which is preliminary data.</text>
</comment>
<dbReference type="GO" id="GO:0005634">
    <property type="term" value="C:nucleus"/>
    <property type="evidence" value="ECO:0007669"/>
    <property type="project" value="TreeGrafter"/>
</dbReference>
<evidence type="ECO:0000313" key="7">
    <source>
        <dbReference type="EMBL" id="GMN50383.1"/>
    </source>
</evidence>
<dbReference type="AlphaFoldDB" id="A0AA88AQL7"/>
<protein>
    <recommendedName>
        <fullName evidence="6">HIT-type domain-containing protein</fullName>
    </recommendedName>
</protein>
<feature type="domain" description="HIT-type" evidence="6">
    <location>
        <begin position="34"/>
        <end position="67"/>
    </location>
</feature>
<dbReference type="PANTHER" id="PTHR13483">
    <property type="entry name" value="BOX C_D SNORNA PROTEIN 1-RELATED"/>
    <property type="match status" value="1"/>
</dbReference>
<comment type="pathway">
    <text evidence="1">Protein modification; protein ubiquitination.</text>
</comment>
<name>A0AA88AQL7_FICCA</name>
<evidence type="ECO:0000256" key="5">
    <source>
        <dbReference type="PROSITE-ProRule" id="PRU00453"/>
    </source>
</evidence>
<gene>
    <name evidence="7" type="ORF">TIFTF001_019534</name>
</gene>
<dbReference type="GO" id="GO:0048254">
    <property type="term" value="P:snoRNA localization"/>
    <property type="evidence" value="ECO:0007669"/>
    <property type="project" value="TreeGrafter"/>
</dbReference>
<dbReference type="GO" id="GO:0070761">
    <property type="term" value="C:pre-snoRNP complex"/>
    <property type="evidence" value="ECO:0007669"/>
    <property type="project" value="TreeGrafter"/>
</dbReference>
<dbReference type="Proteomes" id="UP001187192">
    <property type="component" value="Unassembled WGS sequence"/>
</dbReference>
<dbReference type="GO" id="GO:0000463">
    <property type="term" value="P:maturation of LSU-rRNA from tricistronic rRNA transcript (SSU-rRNA, 5.8S rRNA, LSU-rRNA)"/>
    <property type="evidence" value="ECO:0007669"/>
    <property type="project" value="TreeGrafter"/>
</dbReference>
<dbReference type="Pfam" id="PF01466">
    <property type="entry name" value="Skp1"/>
    <property type="match status" value="1"/>
</dbReference>
<dbReference type="Gene3D" id="3.30.60.190">
    <property type="match status" value="1"/>
</dbReference>
<dbReference type="PANTHER" id="PTHR13483:SF11">
    <property type="entry name" value="ZINC FINGER HIT DOMAIN-CONTAINING PROTEIN 3"/>
    <property type="match status" value="1"/>
</dbReference>
<evidence type="ECO:0000256" key="4">
    <source>
        <dbReference type="ARBA" id="ARBA00022833"/>
    </source>
</evidence>
<dbReference type="InterPro" id="IPR011333">
    <property type="entry name" value="SKP1/BTB/POZ_sf"/>
</dbReference>
<dbReference type="EMBL" id="BTGU01000033">
    <property type="protein sequence ID" value="GMN50383.1"/>
    <property type="molecule type" value="Genomic_DNA"/>
</dbReference>
<dbReference type="SUPFAM" id="SSF81382">
    <property type="entry name" value="Skp1 dimerisation domain-like"/>
    <property type="match status" value="1"/>
</dbReference>
<evidence type="ECO:0000256" key="3">
    <source>
        <dbReference type="ARBA" id="ARBA00022771"/>
    </source>
</evidence>
<keyword evidence="3 5" id="KW-0863">Zinc-finger</keyword>
<dbReference type="InterPro" id="IPR007529">
    <property type="entry name" value="Znf_HIT"/>
</dbReference>
<dbReference type="GO" id="GO:0006511">
    <property type="term" value="P:ubiquitin-dependent protein catabolic process"/>
    <property type="evidence" value="ECO:0007669"/>
    <property type="project" value="InterPro"/>
</dbReference>
<sequence>MCLGLEIASVFLEWADYLRVVLLGKIEMGPNKQCRVCNQAVSKYKCPSCLSPYCSLICFKKHKEIPCSTPVASEQKQKSSKNFAPLHLIINGWIFMYYRAVDPQSLLQRPLNVDEPSEVVQRSQHQAIASSSEIRDVLKDEDLRKLIRAVDSSQDPENELDKAMELEEFRTLTDKILSTISPDIRRSSNDRALTEEELKRWDATFIRKLDEDSLHLVLQGANYLACAKLLDLVPSRMVEQVRLKFGIESDFTAEEEAATSRLHSWAHQFP</sequence>
<dbReference type="InterPro" id="IPR036296">
    <property type="entry name" value="SKP1-like_dim_sf"/>
</dbReference>
<dbReference type="GO" id="GO:0008270">
    <property type="term" value="F:zinc ion binding"/>
    <property type="evidence" value="ECO:0007669"/>
    <property type="project" value="UniProtKB-UniRule"/>
</dbReference>
<keyword evidence="2" id="KW-0479">Metal-binding</keyword>
<dbReference type="CDD" id="cd23024">
    <property type="entry name" value="zf-HIT_ZNHIT2-3"/>
    <property type="match status" value="1"/>
</dbReference>
<evidence type="ECO:0000313" key="8">
    <source>
        <dbReference type="Proteomes" id="UP001187192"/>
    </source>
</evidence>
<dbReference type="Gene3D" id="3.30.710.10">
    <property type="entry name" value="Potassium Channel Kv1.1, Chain A"/>
    <property type="match status" value="1"/>
</dbReference>
<evidence type="ECO:0000259" key="6">
    <source>
        <dbReference type="PROSITE" id="PS51083"/>
    </source>
</evidence>
<dbReference type="GO" id="GO:0000492">
    <property type="term" value="P:box C/D snoRNP assembly"/>
    <property type="evidence" value="ECO:0007669"/>
    <property type="project" value="TreeGrafter"/>
</dbReference>
<dbReference type="InterPro" id="IPR016072">
    <property type="entry name" value="Skp1_comp_dimer"/>
</dbReference>
<dbReference type="InterPro" id="IPR051639">
    <property type="entry name" value="BCD1"/>
</dbReference>
<keyword evidence="4" id="KW-0862">Zinc</keyword>
<dbReference type="Pfam" id="PF04438">
    <property type="entry name" value="zf-HIT"/>
    <property type="match status" value="1"/>
</dbReference>
<evidence type="ECO:0000256" key="2">
    <source>
        <dbReference type="ARBA" id="ARBA00022723"/>
    </source>
</evidence>
<organism evidence="7 8">
    <name type="scientific">Ficus carica</name>
    <name type="common">Common fig</name>
    <dbReference type="NCBI Taxonomy" id="3494"/>
    <lineage>
        <taxon>Eukaryota</taxon>
        <taxon>Viridiplantae</taxon>
        <taxon>Streptophyta</taxon>
        <taxon>Embryophyta</taxon>
        <taxon>Tracheophyta</taxon>
        <taxon>Spermatophyta</taxon>
        <taxon>Magnoliopsida</taxon>
        <taxon>eudicotyledons</taxon>
        <taxon>Gunneridae</taxon>
        <taxon>Pentapetalae</taxon>
        <taxon>rosids</taxon>
        <taxon>fabids</taxon>
        <taxon>Rosales</taxon>
        <taxon>Moraceae</taxon>
        <taxon>Ficeae</taxon>
        <taxon>Ficus</taxon>
    </lineage>
</organism>